<reference evidence="1 2" key="1">
    <citation type="journal article" date="2023" name="Science">
        <title>Complex scaffold remodeling in plant triterpene biosynthesis.</title>
        <authorList>
            <person name="De La Pena R."/>
            <person name="Hodgson H."/>
            <person name="Liu J.C."/>
            <person name="Stephenson M.J."/>
            <person name="Martin A.C."/>
            <person name="Owen C."/>
            <person name="Harkess A."/>
            <person name="Leebens-Mack J."/>
            <person name="Jimenez L.E."/>
            <person name="Osbourn A."/>
            <person name="Sattely E.S."/>
        </authorList>
    </citation>
    <scope>NUCLEOTIDE SEQUENCE [LARGE SCALE GENOMIC DNA]</scope>
    <source>
        <strain evidence="2">cv. JPN11</strain>
        <tissue evidence="1">Leaf</tissue>
    </source>
</reference>
<gene>
    <name evidence="1" type="ORF">OWV82_018612</name>
</gene>
<name>A0ACC1XBF0_MELAZ</name>
<organism evidence="1 2">
    <name type="scientific">Melia azedarach</name>
    <name type="common">Chinaberry tree</name>
    <dbReference type="NCBI Taxonomy" id="155640"/>
    <lineage>
        <taxon>Eukaryota</taxon>
        <taxon>Viridiplantae</taxon>
        <taxon>Streptophyta</taxon>
        <taxon>Embryophyta</taxon>
        <taxon>Tracheophyta</taxon>
        <taxon>Spermatophyta</taxon>
        <taxon>Magnoliopsida</taxon>
        <taxon>eudicotyledons</taxon>
        <taxon>Gunneridae</taxon>
        <taxon>Pentapetalae</taxon>
        <taxon>rosids</taxon>
        <taxon>malvids</taxon>
        <taxon>Sapindales</taxon>
        <taxon>Meliaceae</taxon>
        <taxon>Melia</taxon>
    </lineage>
</organism>
<evidence type="ECO:0000313" key="2">
    <source>
        <dbReference type="Proteomes" id="UP001164539"/>
    </source>
</evidence>
<protein>
    <submittedName>
        <fullName evidence="1">RBR-type E3 ubiquitin transferase</fullName>
    </submittedName>
</protein>
<keyword evidence="2" id="KW-1185">Reference proteome</keyword>
<evidence type="ECO:0000313" key="1">
    <source>
        <dbReference type="EMBL" id="KAJ4708714.1"/>
    </source>
</evidence>
<comment type="caution">
    <text evidence="1">The sequence shown here is derived from an EMBL/GenBank/DDBJ whole genome shotgun (WGS) entry which is preliminary data.</text>
</comment>
<sequence length="309" mass="35103">MAASSSIEIVDLEDDDLFSKGTSKQNAIPVEQHDENRDTRRAIMASLGQNIINLDDYDDDLRLLDFVPQNSPFGSKRRSQKGESSKSNSQNDDGCCFVCDICVEPMSASECFRIKGCSHSYCTDCMMKYVASKLQENITSIPCPSPNCKALLEPEHCRDLLPEDVFERWGSALCEALILGAQKFYCPFKDCSALLIDDGDGAGGGQVIRESECPYCRRLFCAQCKVPWHSEISCAEFQKLNKNEREREDIMLMKLAKNNNWKRCPNCKFFVEKKEGCMYMMCRCRTAFCYNCGTPSVNHHSHYCPHCRR</sequence>
<proteinExistence type="predicted"/>
<accession>A0ACC1XBF0</accession>
<dbReference type="Proteomes" id="UP001164539">
    <property type="component" value="Chromosome 10"/>
</dbReference>
<dbReference type="EMBL" id="CM051403">
    <property type="protein sequence ID" value="KAJ4708714.1"/>
    <property type="molecule type" value="Genomic_DNA"/>
</dbReference>
<keyword evidence="1" id="KW-0808">Transferase</keyword>